<name>A0ACB7UKZ5_DIOAL</name>
<sequence length="119" mass="13742">MLRLLGLDINELLKQNYKKLENGRRGMTGHCEQQFCQNQLRLGRKMHRMMMKRKNGRLKIKKIRKNPFSPSTPFFTSTALPAIFDVPPSISPSIFASHYHTDVVSQATPSYWILVQAPI</sequence>
<protein>
    <submittedName>
        <fullName evidence="1">Uncharacterized protein</fullName>
    </submittedName>
</protein>
<organism evidence="1 2">
    <name type="scientific">Dioscorea alata</name>
    <name type="common">Purple yam</name>
    <dbReference type="NCBI Taxonomy" id="55571"/>
    <lineage>
        <taxon>Eukaryota</taxon>
        <taxon>Viridiplantae</taxon>
        <taxon>Streptophyta</taxon>
        <taxon>Embryophyta</taxon>
        <taxon>Tracheophyta</taxon>
        <taxon>Spermatophyta</taxon>
        <taxon>Magnoliopsida</taxon>
        <taxon>Liliopsida</taxon>
        <taxon>Dioscoreales</taxon>
        <taxon>Dioscoreaceae</taxon>
        <taxon>Dioscorea</taxon>
    </lineage>
</organism>
<proteinExistence type="predicted"/>
<keyword evidence="2" id="KW-1185">Reference proteome</keyword>
<dbReference type="Proteomes" id="UP000827976">
    <property type="component" value="Chromosome 15"/>
</dbReference>
<evidence type="ECO:0000313" key="2">
    <source>
        <dbReference type="Proteomes" id="UP000827976"/>
    </source>
</evidence>
<dbReference type="EMBL" id="CM037025">
    <property type="protein sequence ID" value="KAH7661121.1"/>
    <property type="molecule type" value="Genomic_DNA"/>
</dbReference>
<comment type="caution">
    <text evidence="1">The sequence shown here is derived from an EMBL/GenBank/DDBJ whole genome shotgun (WGS) entry which is preliminary data.</text>
</comment>
<accession>A0ACB7UKZ5</accession>
<reference evidence="2" key="1">
    <citation type="journal article" date="2022" name="Nat. Commun.">
        <title>Chromosome evolution and the genetic basis of agronomically important traits in greater yam.</title>
        <authorList>
            <person name="Bredeson J.V."/>
            <person name="Lyons J.B."/>
            <person name="Oniyinde I.O."/>
            <person name="Okereke N.R."/>
            <person name="Kolade O."/>
            <person name="Nnabue I."/>
            <person name="Nwadili C.O."/>
            <person name="Hribova E."/>
            <person name="Parker M."/>
            <person name="Nwogha J."/>
            <person name="Shu S."/>
            <person name="Carlson J."/>
            <person name="Kariba R."/>
            <person name="Muthemba S."/>
            <person name="Knop K."/>
            <person name="Barton G.J."/>
            <person name="Sherwood A.V."/>
            <person name="Lopez-Montes A."/>
            <person name="Asiedu R."/>
            <person name="Jamnadass R."/>
            <person name="Muchugi A."/>
            <person name="Goodstein D."/>
            <person name="Egesi C.N."/>
            <person name="Featherston J."/>
            <person name="Asfaw A."/>
            <person name="Simpson G.G."/>
            <person name="Dolezel J."/>
            <person name="Hendre P.S."/>
            <person name="Van Deynze A."/>
            <person name="Kumar P.L."/>
            <person name="Obidiegwu J.E."/>
            <person name="Bhattacharjee R."/>
            <person name="Rokhsar D.S."/>
        </authorList>
    </citation>
    <scope>NUCLEOTIDE SEQUENCE [LARGE SCALE GENOMIC DNA]</scope>
    <source>
        <strain evidence="2">cv. TDa95/00328</strain>
    </source>
</reference>
<gene>
    <name evidence="1" type="ORF">IHE45_15G042300</name>
</gene>
<evidence type="ECO:0000313" key="1">
    <source>
        <dbReference type="EMBL" id="KAH7661121.1"/>
    </source>
</evidence>